<dbReference type="Gene3D" id="2.40.50.140">
    <property type="entry name" value="Nucleic acid-binding proteins"/>
    <property type="match status" value="1"/>
</dbReference>
<dbReference type="NCBIfam" id="TIGR00613">
    <property type="entry name" value="reco"/>
    <property type="match status" value="1"/>
</dbReference>
<evidence type="ECO:0000256" key="2">
    <source>
        <dbReference type="ARBA" id="ARBA00021310"/>
    </source>
</evidence>
<dbReference type="PANTHER" id="PTHR33991">
    <property type="entry name" value="DNA REPAIR PROTEIN RECO"/>
    <property type="match status" value="1"/>
</dbReference>
<keyword evidence="5 7" id="KW-0234">DNA repair</keyword>
<dbReference type="HAMAP" id="MF_00201">
    <property type="entry name" value="RecO"/>
    <property type="match status" value="1"/>
</dbReference>
<evidence type="ECO:0000256" key="6">
    <source>
        <dbReference type="ARBA" id="ARBA00033409"/>
    </source>
</evidence>
<sequence>MISKTKAIVISSVKYGDSDLIVKCFTPNGLRSYLLRRIYSSKNKQISIAYFQALNLLEISGSDKKNGQLNTIKEVNIDVVYHSIHGNIYKQSTAIFMAEVLSSVIWEESDSQSLFDFLHTAFQWFDEHQNTANFHLVFLLKLTQYLGFYPEVKNSDLKYFNLQDGIFTNVYEKESCIEGNILNVFKALIGINFDSLEELKLSSGSRQIILEVLMKYFQIHLTGFRKPKSLEIFKELFH</sequence>
<keyword evidence="4 7" id="KW-0233">DNA recombination</keyword>
<dbReference type="SUPFAM" id="SSF57863">
    <property type="entry name" value="ArfGap/RecO-like zinc finger"/>
    <property type="match status" value="1"/>
</dbReference>
<comment type="caution">
    <text evidence="9">The sequence shown here is derived from an EMBL/GenBank/DDBJ whole genome shotgun (WGS) entry which is preliminary data.</text>
</comment>
<name>A0ABW3Y277_9FLAO</name>
<gene>
    <name evidence="7 9" type="primary">recO</name>
    <name evidence="9" type="ORF">ACFQ39_05310</name>
</gene>
<feature type="domain" description="DNA replication/recombination mediator RecO N-terminal" evidence="8">
    <location>
        <begin position="1"/>
        <end position="76"/>
    </location>
</feature>
<dbReference type="InterPro" id="IPR022572">
    <property type="entry name" value="DNA_rep/recomb_RecO_N"/>
</dbReference>
<evidence type="ECO:0000256" key="4">
    <source>
        <dbReference type="ARBA" id="ARBA00023172"/>
    </source>
</evidence>
<dbReference type="SUPFAM" id="SSF50249">
    <property type="entry name" value="Nucleic acid-binding proteins"/>
    <property type="match status" value="1"/>
</dbReference>
<evidence type="ECO:0000256" key="3">
    <source>
        <dbReference type="ARBA" id="ARBA00022763"/>
    </source>
</evidence>
<evidence type="ECO:0000313" key="10">
    <source>
        <dbReference type="Proteomes" id="UP001597201"/>
    </source>
</evidence>
<dbReference type="InterPro" id="IPR012340">
    <property type="entry name" value="NA-bd_OB-fold"/>
</dbReference>
<dbReference type="PANTHER" id="PTHR33991:SF1">
    <property type="entry name" value="DNA REPAIR PROTEIN RECO"/>
    <property type="match status" value="1"/>
</dbReference>
<keyword evidence="3 7" id="KW-0227">DNA damage</keyword>
<reference evidence="10" key="1">
    <citation type="journal article" date="2019" name="Int. J. Syst. Evol. Microbiol.">
        <title>The Global Catalogue of Microorganisms (GCM) 10K type strain sequencing project: providing services to taxonomists for standard genome sequencing and annotation.</title>
        <authorList>
            <consortium name="The Broad Institute Genomics Platform"/>
            <consortium name="The Broad Institute Genome Sequencing Center for Infectious Disease"/>
            <person name="Wu L."/>
            <person name="Ma J."/>
        </authorList>
    </citation>
    <scope>NUCLEOTIDE SEQUENCE [LARGE SCALE GENOMIC DNA]</scope>
    <source>
        <strain evidence="10">CCUG 61485</strain>
    </source>
</reference>
<dbReference type="Pfam" id="PF02565">
    <property type="entry name" value="RecO_C"/>
    <property type="match status" value="1"/>
</dbReference>
<dbReference type="Pfam" id="PF11967">
    <property type="entry name" value="RecO_N"/>
    <property type="match status" value="1"/>
</dbReference>
<evidence type="ECO:0000256" key="5">
    <source>
        <dbReference type="ARBA" id="ARBA00023204"/>
    </source>
</evidence>
<dbReference type="Proteomes" id="UP001597201">
    <property type="component" value="Unassembled WGS sequence"/>
</dbReference>
<evidence type="ECO:0000259" key="8">
    <source>
        <dbReference type="Pfam" id="PF11967"/>
    </source>
</evidence>
<dbReference type="EMBL" id="JBHTMY010000002">
    <property type="protein sequence ID" value="MFD1315025.1"/>
    <property type="molecule type" value="Genomic_DNA"/>
</dbReference>
<accession>A0ABW3Y277</accession>
<dbReference type="InterPro" id="IPR042242">
    <property type="entry name" value="RecO_C"/>
</dbReference>
<evidence type="ECO:0000256" key="7">
    <source>
        <dbReference type="HAMAP-Rule" id="MF_00201"/>
    </source>
</evidence>
<comment type="function">
    <text evidence="7">Involved in DNA repair and RecF pathway recombination.</text>
</comment>
<protein>
    <recommendedName>
        <fullName evidence="2 7">DNA repair protein RecO</fullName>
    </recommendedName>
    <alternativeName>
        <fullName evidence="6 7">Recombination protein O</fullName>
    </alternativeName>
</protein>
<dbReference type="Gene3D" id="1.20.1440.120">
    <property type="entry name" value="Recombination protein O, C-terminal domain"/>
    <property type="match status" value="1"/>
</dbReference>
<dbReference type="InterPro" id="IPR003717">
    <property type="entry name" value="RecO"/>
</dbReference>
<organism evidence="9 10">
    <name type="scientific">Namhaeicola litoreus</name>
    <dbReference type="NCBI Taxonomy" id="1052145"/>
    <lineage>
        <taxon>Bacteria</taxon>
        <taxon>Pseudomonadati</taxon>
        <taxon>Bacteroidota</taxon>
        <taxon>Flavobacteriia</taxon>
        <taxon>Flavobacteriales</taxon>
        <taxon>Flavobacteriaceae</taxon>
        <taxon>Namhaeicola</taxon>
    </lineage>
</organism>
<comment type="similarity">
    <text evidence="1 7">Belongs to the RecO family.</text>
</comment>
<dbReference type="RefSeq" id="WP_377176949.1">
    <property type="nucleotide sequence ID" value="NZ_JBHTMY010000002.1"/>
</dbReference>
<dbReference type="InterPro" id="IPR037278">
    <property type="entry name" value="ARFGAP/RecO"/>
</dbReference>
<evidence type="ECO:0000256" key="1">
    <source>
        <dbReference type="ARBA" id="ARBA00007452"/>
    </source>
</evidence>
<proteinExistence type="inferred from homology"/>
<keyword evidence="10" id="KW-1185">Reference proteome</keyword>
<evidence type="ECO:0000313" key="9">
    <source>
        <dbReference type="EMBL" id="MFD1315025.1"/>
    </source>
</evidence>